<proteinExistence type="predicted"/>
<evidence type="ECO:0000313" key="1">
    <source>
        <dbReference type="EMBL" id="CAJ1505309.1"/>
    </source>
</evidence>
<protein>
    <submittedName>
        <fullName evidence="1">Uncharacterized protein</fullName>
    </submittedName>
</protein>
<gene>
    <name evidence="1" type="ORF">MU0053_002902</name>
</gene>
<organism evidence="1 2">
    <name type="scientific">[Mycobacterium] burgundiense</name>
    <dbReference type="NCBI Taxonomy" id="3064286"/>
    <lineage>
        <taxon>Bacteria</taxon>
        <taxon>Bacillati</taxon>
        <taxon>Actinomycetota</taxon>
        <taxon>Actinomycetes</taxon>
        <taxon>Mycobacteriales</taxon>
        <taxon>Mycobacteriaceae</taxon>
        <taxon>Mycolicibacterium</taxon>
    </lineage>
</organism>
<sequence>MTLAIETSIDRLSAAIEGKQFEMRRSDGAEWMPMSADQLIGELAGSEHAAAIIVARLEGGHRSLIEFTDEFEIRVRE</sequence>
<keyword evidence="2" id="KW-1185">Reference proteome</keyword>
<name>A0ABN9NJ04_9MYCO</name>
<dbReference type="Proteomes" id="UP001190465">
    <property type="component" value="Chromosome"/>
</dbReference>
<dbReference type="EMBL" id="OY726397">
    <property type="protein sequence ID" value="CAJ1505309.1"/>
    <property type="molecule type" value="Genomic_DNA"/>
</dbReference>
<dbReference type="RefSeq" id="WP_308478343.1">
    <property type="nucleotide sequence ID" value="NZ_OY726397.1"/>
</dbReference>
<accession>A0ABN9NJ04</accession>
<evidence type="ECO:0000313" key="2">
    <source>
        <dbReference type="Proteomes" id="UP001190465"/>
    </source>
</evidence>
<reference evidence="1 2" key="1">
    <citation type="submission" date="2023-08" db="EMBL/GenBank/DDBJ databases">
        <authorList>
            <person name="Folkvardsen B D."/>
            <person name="Norman A."/>
        </authorList>
    </citation>
    <scope>NUCLEOTIDE SEQUENCE [LARGE SCALE GENOMIC DNA]</scope>
    <source>
        <strain evidence="1 2">Mu0053</strain>
    </source>
</reference>